<evidence type="ECO:0000313" key="12">
    <source>
        <dbReference type="Proteomes" id="UP001274321"/>
    </source>
</evidence>
<feature type="transmembrane region" description="Helical" evidence="7">
    <location>
        <begin position="469"/>
        <end position="493"/>
    </location>
</feature>
<feature type="transmembrane region" description="Helical" evidence="7">
    <location>
        <begin position="238"/>
        <end position="259"/>
    </location>
</feature>
<evidence type="ECO:0000256" key="7">
    <source>
        <dbReference type="SAM" id="Phobius"/>
    </source>
</evidence>
<dbReference type="SUPFAM" id="SSF82861">
    <property type="entry name" value="Mechanosensitive channel protein MscS (YggB), transmembrane region"/>
    <property type="match status" value="1"/>
</dbReference>
<evidence type="ECO:0000256" key="1">
    <source>
        <dbReference type="ARBA" id="ARBA00004651"/>
    </source>
</evidence>
<keyword evidence="4 7" id="KW-0812">Transmembrane</keyword>
<comment type="similarity">
    <text evidence="2">Belongs to the MscS (TC 1.A.23) family.</text>
</comment>
<feature type="transmembrane region" description="Helical" evidence="7">
    <location>
        <begin position="590"/>
        <end position="618"/>
    </location>
</feature>
<feature type="transmembrane region" description="Helical" evidence="7">
    <location>
        <begin position="279"/>
        <end position="299"/>
    </location>
</feature>
<organism evidence="11 12">
    <name type="scientific">Terrihabitans rhizophilus</name>
    <dbReference type="NCBI Taxonomy" id="3092662"/>
    <lineage>
        <taxon>Bacteria</taxon>
        <taxon>Pseudomonadati</taxon>
        <taxon>Pseudomonadota</taxon>
        <taxon>Alphaproteobacteria</taxon>
        <taxon>Hyphomicrobiales</taxon>
        <taxon>Terrihabitans</taxon>
    </lineage>
</organism>
<keyword evidence="3" id="KW-1003">Cell membrane</keyword>
<dbReference type="EMBL" id="JAXAFJ010000005">
    <property type="protein sequence ID" value="MDX6806496.1"/>
    <property type="molecule type" value="Genomic_DNA"/>
</dbReference>
<keyword evidence="5 7" id="KW-1133">Transmembrane helix</keyword>
<dbReference type="InterPro" id="IPR006685">
    <property type="entry name" value="MscS_channel_2nd"/>
</dbReference>
<comment type="caution">
    <text evidence="11">The sequence shown here is derived from an EMBL/GenBank/DDBJ whole genome shotgun (WGS) entry which is preliminary data.</text>
</comment>
<feature type="domain" description="Mechanosensitive ion channel MscS C-terminal" evidence="10">
    <location>
        <begin position="692"/>
        <end position="763"/>
    </location>
</feature>
<dbReference type="InterPro" id="IPR022249">
    <property type="entry name" value="DUF3772"/>
</dbReference>
<dbReference type="Pfam" id="PF00924">
    <property type="entry name" value="MS_channel_2nd"/>
    <property type="match status" value="1"/>
</dbReference>
<feature type="transmembrane region" description="Helical" evidence="7">
    <location>
        <begin position="344"/>
        <end position="367"/>
    </location>
</feature>
<dbReference type="RefSeq" id="WP_319844623.1">
    <property type="nucleotide sequence ID" value="NZ_JAXAFJ010000005.1"/>
</dbReference>
<dbReference type="InterPro" id="IPR011014">
    <property type="entry name" value="MscS_channel_TM-2"/>
</dbReference>
<keyword evidence="12" id="KW-1185">Reference proteome</keyword>
<feature type="domain" description="Mechanosensitive ion channel MscS" evidence="8">
    <location>
        <begin position="607"/>
        <end position="672"/>
    </location>
</feature>
<dbReference type="PANTHER" id="PTHR30347:SF9">
    <property type="entry name" value="MINICONDUCTANCE MECHANOSENSITIVE CHANNEL MSCM"/>
    <property type="match status" value="1"/>
</dbReference>
<accession>A0ABU4RNS2</accession>
<feature type="transmembrane region" description="Helical" evidence="7">
    <location>
        <begin position="395"/>
        <end position="418"/>
    </location>
</feature>
<dbReference type="SUPFAM" id="SSF82689">
    <property type="entry name" value="Mechanosensitive channel protein MscS (YggB), C-terminal domain"/>
    <property type="match status" value="1"/>
</dbReference>
<feature type="transmembrane region" description="Helical" evidence="7">
    <location>
        <begin position="565"/>
        <end position="584"/>
    </location>
</feature>
<dbReference type="InterPro" id="IPR049278">
    <property type="entry name" value="MS_channel_C"/>
</dbReference>
<dbReference type="PANTHER" id="PTHR30347">
    <property type="entry name" value="POTASSIUM CHANNEL RELATED"/>
    <property type="match status" value="1"/>
</dbReference>
<protein>
    <submittedName>
        <fullName evidence="11">DUF3772 domain-containing protein</fullName>
    </submittedName>
</protein>
<evidence type="ECO:0000256" key="3">
    <source>
        <dbReference type="ARBA" id="ARBA00022475"/>
    </source>
</evidence>
<dbReference type="InterPro" id="IPR052702">
    <property type="entry name" value="MscS-like_channel"/>
</dbReference>
<feature type="transmembrane region" description="Helical" evidence="7">
    <location>
        <begin position="196"/>
        <end position="217"/>
    </location>
</feature>
<dbReference type="InterPro" id="IPR010920">
    <property type="entry name" value="LSM_dom_sf"/>
</dbReference>
<evidence type="ECO:0000256" key="4">
    <source>
        <dbReference type="ARBA" id="ARBA00022692"/>
    </source>
</evidence>
<gene>
    <name evidence="11" type="ORF">SCD90_10500</name>
</gene>
<evidence type="ECO:0000259" key="10">
    <source>
        <dbReference type="Pfam" id="PF21082"/>
    </source>
</evidence>
<dbReference type="Gene3D" id="1.10.287.1260">
    <property type="match status" value="1"/>
</dbReference>
<dbReference type="Proteomes" id="UP001274321">
    <property type="component" value="Unassembled WGS sequence"/>
</dbReference>
<reference evidence="11 12" key="1">
    <citation type="submission" date="2023-11" db="EMBL/GenBank/DDBJ databases">
        <authorList>
            <person name="Bao R."/>
        </authorList>
    </citation>
    <scope>NUCLEOTIDE SEQUENCE [LARGE SCALE GENOMIC DNA]</scope>
    <source>
        <strain evidence="11 12">PJ23</strain>
    </source>
</reference>
<dbReference type="SUPFAM" id="SSF50182">
    <property type="entry name" value="Sm-like ribonucleoproteins"/>
    <property type="match status" value="1"/>
</dbReference>
<feature type="domain" description="DUF3772" evidence="9">
    <location>
        <begin position="120"/>
        <end position="181"/>
    </location>
</feature>
<dbReference type="InterPro" id="IPR023408">
    <property type="entry name" value="MscS_beta-dom_sf"/>
</dbReference>
<evidence type="ECO:0000313" key="11">
    <source>
        <dbReference type="EMBL" id="MDX6806496.1"/>
    </source>
</evidence>
<proteinExistence type="inferred from homology"/>
<dbReference type="Pfam" id="PF12607">
    <property type="entry name" value="DUF3772"/>
    <property type="match status" value="1"/>
</dbReference>
<dbReference type="InterPro" id="IPR011066">
    <property type="entry name" value="MscS_channel_C_sf"/>
</dbReference>
<dbReference type="Gene3D" id="2.30.30.60">
    <property type="match status" value="1"/>
</dbReference>
<evidence type="ECO:0000256" key="2">
    <source>
        <dbReference type="ARBA" id="ARBA00008017"/>
    </source>
</evidence>
<feature type="transmembrane region" description="Helical" evidence="7">
    <location>
        <begin position="513"/>
        <end position="536"/>
    </location>
</feature>
<keyword evidence="6 7" id="KW-0472">Membrane</keyword>
<evidence type="ECO:0000259" key="8">
    <source>
        <dbReference type="Pfam" id="PF00924"/>
    </source>
</evidence>
<evidence type="ECO:0000259" key="9">
    <source>
        <dbReference type="Pfam" id="PF12607"/>
    </source>
</evidence>
<sequence length="767" mass="81353">MLAPLAGLLLLVFSGVYGVAQEEQNRQLDATKATLDAIEVELAKPDLDDGALGELVTRINEARSGIGDVQGSLTPQQQAINTRISQLGEKPAEGAPPESPEITQERDAQLATRQPIDEALKRAGLLLVQSDQALERATAKRRDLFASRVLNRSYSLLSPQLWTAVASEAPRRWAASQALLNQFANQFTGKLSPQTGAILAGAILLAIVIAWPLRVAVQRLARRYVFAQDTGPGVKRSAVALLLVIIITAAPLAAAFIVFQGLVGPGLVPNRLIPFMTRLVILTGVLGLIAGLTHAVLAPGRPSWRLTDLSNAAAERLRPYPLWIGTIYVLTRAVRAFLDSTGVGLAPTVAIDGISALLVAAAFAAALRPSLYAAETADAPRPEQDAGWGRGVVRVVAWILIGAVLVCLVAGYVSLAFFLAQQMIWLSIIGAMFYMLNQLVDGLCAGSASAIGRFAQGTIGLRDQSFDQLCAIFSGVMRLLLITLALFMAAAPWGVQSGDAVGWFRRALSGFQLGSLSVSPAAILGALVFLIGGVLLTRGVQRWLEKSYLPHTRLDEGLKNSIRTATGYAGVLAAVAVAVSSVGFGLEKLAIVAGALSVGIGFGLQSVVSNFVSGLILLAERPVKVGDWVSIGSQEGNVRRISVRSTLIEQFDRSTVIVPNSDLITKPVLNRTHQNPLGRVQLNLGTGFAAGVQEVRSILLEVVTSHRAVLSSPAPIIQIVSTTDSGVQWQVFCYVASPRQVASTKGDLYLDILTQLQAKGLNITASP</sequence>
<name>A0ABU4RNS2_9HYPH</name>
<evidence type="ECO:0000256" key="6">
    <source>
        <dbReference type="ARBA" id="ARBA00023136"/>
    </source>
</evidence>
<dbReference type="Pfam" id="PF21082">
    <property type="entry name" value="MS_channel_3rd"/>
    <property type="match status" value="1"/>
</dbReference>
<evidence type="ECO:0000256" key="5">
    <source>
        <dbReference type="ARBA" id="ARBA00022989"/>
    </source>
</evidence>
<dbReference type="Gene3D" id="3.30.70.100">
    <property type="match status" value="1"/>
</dbReference>
<comment type="subcellular location">
    <subcellularLocation>
        <location evidence="1">Cell membrane</location>
        <topology evidence="1">Multi-pass membrane protein</topology>
    </subcellularLocation>
</comment>